<protein>
    <submittedName>
        <fullName evidence="1">Uncharacterized protein</fullName>
    </submittedName>
</protein>
<organism evidence="1 2">
    <name type="scientific">Polychaeton citri CBS 116435</name>
    <dbReference type="NCBI Taxonomy" id="1314669"/>
    <lineage>
        <taxon>Eukaryota</taxon>
        <taxon>Fungi</taxon>
        <taxon>Dikarya</taxon>
        <taxon>Ascomycota</taxon>
        <taxon>Pezizomycotina</taxon>
        <taxon>Dothideomycetes</taxon>
        <taxon>Dothideomycetidae</taxon>
        <taxon>Capnodiales</taxon>
        <taxon>Capnodiaceae</taxon>
        <taxon>Polychaeton</taxon>
    </lineage>
</organism>
<sequence>MRCRPSLCQHLAAQLNSAASSSPLWISDDALAEAFSRYVRVSNACSQIKQRRFTSNVPGPLEARRRLARRRMGMQSVSAAPSAGGFDLGALFGLSLGGVGPMPDPELNWKWEAPSLSDIGHGVGIGKPPAPPTLSTEVPGPRDTDAGQITRDSTTAFEALLQSAITVDRSITTASLNPLLHFLQSDQDETSAHNIRSFCSKLTSGPYQLTNAALDDFVMLIKDKLRLATLHETDFGSFIKALPTLIAHSECNKESIGGLSHYEDIWSTIMTTSSLGNTLLVFGRAKDIFFQAIKKSCRSADVANIIFSILHSHARTFKKDHTVQWMQAALDAISEADGTRVASASDYQTQLSDVFSAMGPYRLQRTICPLTAHIAQQAKASRDFGLLDTWLESLERCSCLPMQGSTTPVWKRLYITLAQYVWPSQLSRHFQALPERYAAKVIMRYWLPQLYLKGRGSTGVSGYMGTSTYSLLADERVTTGNCNAGAEGQMYLNPNILERDFRRQAVAGYTNWAGKQTTDPYVRLVAILERYGVDTVPFQNDLCQLLMAKRTSTEVNNAYKFIKGLIDHPAIAVSTSAASKVLEALLQKGELIKALRIFEDVHTIPVERYPDLPVELVRAYQGPAHRIFSILLRRVPGASCHQQSQTEPSDWGLKTVLSKAQVNIVERVAIAYANQRHLPWRVSHRRVWECYRFLKDRSMEISPTISRALVCSSITRAIEEESTVVKGKFDFILNTVREVEGAEIAAALNRLVYSLKQPDHVNLERAGGNLNWQARKSSWRPRSSVPTRYGPWRWARHPWYNPRKLKMRRVTLKLSSRIEDEAERT</sequence>
<evidence type="ECO:0000313" key="2">
    <source>
        <dbReference type="Proteomes" id="UP000799441"/>
    </source>
</evidence>
<proteinExistence type="predicted"/>
<dbReference type="AlphaFoldDB" id="A0A9P4QEZ4"/>
<dbReference type="OrthoDB" id="5428038at2759"/>
<keyword evidence="2" id="KW-1185">Reference proteome</keyword>
<name>A0A9P4QEZ4_9PEZI</name>
<gene>
    <name evidence="1" type="ORF">K431DRAFT_310907</name>
</gene>
<evidence type="ECO:0000313" key="1">
    <source>
        <dbReference type="EMBL" id="KAF2723472.1"/>
    </source>
</evidence>
<dbReference type="EMBL" id="MU003776">
    <property type="protein sequence ID" value="KAF2723472.1"/>
    <property type="molecule type" value="Genomic_DNA"/>
</dbReference>
<comment type="caution">
    <text evidence="1">The sequence shown here is derived from an EMBL/GenBank/DDBJ whole genome shotgun (WGS) entry which is preliminary data.</text>
</comment>
<dbReference type="Proteomes" id="UP000799441">
    <property type="component" value="Unassembled WGS sequence"/>
</dbReference>
<reference evidence="1" key="1">
    <citation type="journal article" date="2020" name="Stud. Mycol.">
        <title>101 Dothideomycetes genomes: a test case for predicting lifestyles and emergence of pathogens.</title>
        <authorList>
            <person name="Haridas S."/>
            <person name="Albert R."/>
            <person name="Binder M."/>
            <person name="Bloem J."/>
            <person name="Labutti K."/>
            <person name="Salamov A."/>
            <person name="Andreopoulos B."/>
            <person name="Baker S."/>
            <person name="Barry K."/>
            <person name="Bills G."/>
            <person name="Bluhm B."/>
            <person name="Cannon C."/>
            <person name="Castanera R."/>
            <person name="Culley D."/>
            <person name="Daum C."/>
            <person name="Ezra D."/>
            <person name="Gonzalez J."/>
            <person name="Henrissat B."/>
            <person name="Kuo A."/>
            <person name="Liang C."/>
            <person name="Lipzen A."/>
            <person name="Lutzoni F."/>
            <person name="Magnuson J."/>
            <person name="Mondo S."/>
            <person name="Nolan M."/>
            <person name="Ohm R."/>
            <person name="Pangilinan J."/>
            <person name="Park H.-J."/>
            <person name="Ramirez L."/>
            <person name="Alfaro M."/>
            <person name="Sun H."/>
            <person name="Tritt A."/>
            <person name="Yoshinaga Y."/>
            <person name="Zwiers L.-H."/>
            <person name="Turgeon B."/>
            <person name="Goodwin S."/>
            <person name="Spatafora J."/>
            <person name="Crous P."/>
            <person name="Grigoriev I."/>
        </authorList>
    </citation>
    <scope>NUCLEOTIDE SEQUENCE</scope>
    <source>
        <strain evidence="1">CBS 116435</strain>
    </source>
</reference>
<accession>A0A9P4QEZ4</accession>